<sequence length="166" mass="19222">MKINSQDSRRDPRRKREFGLSFSASLYSPIPSAVPEAQIPDSKSQFFELVENLLPYNQERTRDLNSLLRDLPDAERNFLKSPSYENLAVYKKIVQGILKQVMERNSSVDTLRSRVRGGNDKIFQIVNVIDDKIQTLADFIIHPENSTFDLMKRMDDIRGMLVDLMN</sequence>
<evidence type="ECO:0000313" key="2">
    <source>
        <dbReference type="EMBL" id="PJZ74617.1"/>
    </source>
</evidence>
<reference evidence="3 4" key="1">
    <citation type="submission" date="2017-07" db="EMBL/GenBank/DDBJ databases">
        <title>Leptospira spp. isolated from tropical soils.</title>
        <authorList>
            <person name="Thibeaux R."/>
            <person name="Iraola G."/>
            <person name="Ferres I."/>
            <person name="Bierque E."/>
            <person name="Girault D."/>
            <person name="Soupe-Gilbert M.-E."/>
            <person name="Picardeau M."/>
            <person name="Goarant C."/>
        </authorList>
    </citation>
    <scope>NUCLEOTIDE SEQUENCE [LARGE SCALE GENOMIC DNA]</scope>
    <source>
        <strain evidence="2 4">FH1-B-B1</strain>
        <strain evidence="1 3">FH1-B-C1</strain>
    </source>
</reference>
<comment type="caution">
    <text evidence="2">The sequence shown here is derived from an EMBL/GenBank/DDBJ whole genome shotgun (WGS) entry which is preliminary data.</text>
</comment>
<organism evidence="2 4">
    <name type="scientific">Leptospira perolatii</name>
    <dbReference type="NCBI Taxonomy" id="2023191"/>
    <lineage>
        <taxon>Bacteria</taxon>
        <taxon>Pseudomonadati</taxon>
        <taxon>Spirochaetota</taxon>
        <taxon>Spirochaetia</taxon>
        <taxon>Leptospirales</taxon>
        <taxon>Leptospiraceae</taxon>
        <taxon>Leptospira</taxon>
    </lineage>
</organism>
<dbReference type="InterPro" id="IPR005585">
    <property type="entry name" value="DUF327"/>
</dbReference>
<dbReference type="Proteomes" id="UP000231962">
    <property type="component" value="Unassembled WGS sequence"/>
</dbReference>
<dbReference type="AlphaFoldDB" id="A0A2M9ZRA7"/>
<dbReference type="Proteomes" id="UP000231990">
    <property type="component" value="Unassembled WGS sequence"/>
</dbReference>
<keyword evidence="3" id="KW-1185">Reference proteome</keyword>
<dbReference type="RefSeq" id="WP_100712027.1">
    <property type="nucleotide sequence ID" value="NZ_NPDY01000001.1"/>
</dbReference>
<protein>
    <recommendedName>
        <fullName evidence="5">DUF327 domain-containing protein</fullName>
    </recommendedName>
</protein>
<accession>A0A2M9ZRA7</accession>
<dbReference type="Pfam" id="PF03885">
    <property type="entry name" value="DUF327"/>
    <property type="match status" value="1"/>
</dbReference>
<evidence type="ECO:0000313" key="4">
    <source>
        <dbReference type="Proteomes" id="UP000231990"/>
    </source>
</evidence>
<dbReference type="Gene3D" id="1.20.120.490">
    <property type="entry name" value="Hypothetical protein TM1646-like domain"/>
    <property type="match status" value="1"/>
</dbReference>
<dbReference type="OrthoDB" id="338478at2"/>
<dbReference type="SUPFAM" id="SSF158397">
    <property type="entry name" value="TM1646-like"/>
    <property type="match status" value="1"/>
</dbReference>
<name>A0A2M9ZRA7_9LEPT</name>
<gene>
    <name evidence="1" type="ORF">CH360_00750</name>
    <name evidence="2" type="ORF">CH373_00750</name>
</gene>
<evidence type="ECO:0008006" key="5">
    <source>
        <dbReference type="Google" id="ProtNLM"/>
    </source>
</evidence>
<dbReference type="EMBL" id="NPDY01000001">
    <property type="protein sequence ID" value="PJZ71085.1"/>
    <property type="molecule type" value="Genomic_DNA"/>
</dbReference>
<evidence type="ECO:0000313" key="1">
    <source>
        <dbReference type="EMBL" id="PJZ71085.1"/>
    </source>
</evidence>
<proteinExistence type="predicted"/>
<evidence type="ECO:0000313" key="3">
    <source>
        <dbReference type="Proteomes" id="UP000231962"/>
    </source>
</evidence>
<dbReference type="EMBL" id="NPDZ01000001">
    <property type="protein sequence ID" value="PJZ74617.1"/>
    <property type="molecule type" value="Genomic_DNA"/>
</dbReference>
<dbReference type="InterPro" id="IPR024042">
    <property type="entry name" value="TM1646-like_dom_sf"/>
</dbReference>